<evidence type="ECO:0000313" key="5">
    <source>
        <dbReference type="EMBL" id="QCQ45964.1"/>
    </source>
</evidence>
<sequence length="127" mass="14973">MPEKHIYEYAVIRIVPKVEREEFINVGVILFSKQACFIRMRYDINEKRLRLFAPELDIDSFREHLEAFSKICAGCRTGGAIAQLEIPERFRWLTAHRSSCIQTSRPHVGYSDDLEETLERLFRELVL</sequence>
<proteinExistence type="predicted"/>
<name>A0A081UKJ7_BACFG</name>
<evidence type="ECO:0000313" key="7">
    <source>
        <dbReference type="EMBL" id="RGY65937.1"/>
    </source>
</evidence>
<evidence type="ECO:0000313" key="10">
    <source>
        <dbReference type="Proteomes" id="UP000284614"/>
    </source>
</evidence>
<evidence type="ECO:0000313" key="11">
    <source>
        <dbReference type="Proteomes" id="UP000501467"/>
    </source>
</evidence>
<evidence type="ECO:0000313" key="3">
    <source>
        <dbReference type="EMBL" id="MCZ2686375.1"/>
    </source>
</evidence>
<dbReference type="GeneID" id="99671534"/>
<dbReference type="Proteomes" id="UP001079672">
    <property type="component" value="Unassembled WGS sequence"/>
</dbReference>
<reference evidence="7 10" key="3">
    <citation type="submission" date="2018-08" db="EMBL/GenBank/DDBJ databases">
        <title>A genome reference for cultivated species of the human gut microbiota.</title>
        <authorList>
            <person name="Zou Y."/>
            <person name="Xue W."/>
            <person name="Luo G."/>
        </authorList>
    </citation>
    <scope>NUCLEOTIDE SEQUENCE [LARGE SCALE GENOMIC DNA]</scope>
    <source>
        <strain evidence="7 10">OF01-1</strain>
    </source>
</reference>
<evidence type="ECO:0000313" key="4">
    <source>
        <dbReference type="EMBL" id="QCQ37274.1"/>
    </source>
</evidence>
<dbReference type="AlphaFoldDB" id="A0A081UKJ7"/>
<reference evidence="6 11" key="5">
    <citation type="submission" date="2020-05" db="EMBL/GenBank/DDBJ databases">
        <title>FDA dAtabase for Regulatory Grade micrObial Sequences (FDA-ARGOS): Supporting development and validation of Infectious Disease Dx tests.</title>
        <authorList>
            <person name="Bojja K."/>
            <person name="Kessler A."/>
            <person name="Tallon L."/>
            <person name="Sadzewicz L."/>
            <person name="Zhao X."/>
            <person name="Vavikolanu K."/>
            <person name="Mehta A."/>
            <person name="Aluvathingal J."/>
            <person name="Nadendla S."/>
            <person name="Myers T."/>
            <person name="Yan Y."/>
            <person name="Sichtig H."/>
        </authorList>
    </citation>
    <scope>NUCLEOTIDE SEQUENCE [LARGE SCALE GENOMIC DNA]</scope>
    <source>
        <strain evidence="6 11">FDAARGOS_763</strain>
    </source>
</reference>
<evidence type="ECO:0000313" key="2">
    <source>
        <dbReference type="EMBL" id="MCZ2653293.1"/>
    </source>
</evidence>
<dbReference type="Proteomes" id="UP000501467">
    <property type="component" value="Chromosome"/>
</dbReference>
<gene>
    <name evidence="7" type="ORF">DXA27_18405</name>
    <name evidence="5" type="ORF">EC80_014430</name>
    <name evidence="1" type="ORF">EE52_0212340</name>
    <name evidence="6" type="ORF">FOC69_04190</name>
    <name evidence="4" type="ORF">IA74_014795</name>
    <name evidence="2" type="ORF">O1422_03845</name>
    <name evidence="3" type="ORF">O1433_02530</name>
</gene>
<reference evidence="2" key="6">
    <citation type="submission" date="2022-12" db="EMBL/GenBank/DDBJ databases">
        <title>Development of a Multilocus Sequence Typing Scheme for Bacteroides fragilis Based on Whole Genome Sequencing Data and Clinical Application.</title>
        <authorList>
            <person name="Nielsen F.D."/>
            <person name="Justesen U.S."/>
        </authorList>
    </citation>
    <scope>NUCLEOTIDE SEQUENCE</scope>
    <source>
        <strain evidence="3">BF_AM_ODE_DK_2015_4</strain>
        <strain evidence="2">BF_BC_ODE_DK_2015_2</strain>
    </source>
</reference>
<dbReference type="EMBL" id="CP036553">
    <property type="protein sequence ID" value="QCQ37274.1"/>
    <property type="molecule type" value="Genomic_DNA"/>
</dbReference>
<dbReference type="Proteomes" id="UP000284614">
    <property type="component" value="Unassembled WGS sequence"/>
</dbReference>
<accession>A0A081UKJ7</accession>
<dbReference type="EMBL" id="JAPTZU010000001">
    <property type="protein sequence ID" value="MCZ2686375.1"/>
    <property type="molecule type" value="Genomic_DNA"/>
</dbReference>
<evidence type="ECO:0000313" key="9">
    <source>
        <dbReference type="Proteomes" id="UP000036847"/>
    </source>
</evidence>
<evidence type="ECO:0000313" key="8">
    <source>
        <dbReference type="Proteomes" id="UP000028294"/>
    </source>
</evidence>
<organism evidence="7 10">
    <name type="scientific">Bacteroides fragilis</name>
    <dbReference type="NCBI Taxonomy" id="817"/>
    <lineage>
        <taxon>Bacteria</taxon>
        <taxon>Pseudomonadati</taxon>
        <taxon>Bacteroidota</taxon>
        <taxon>Bacteroidia</taxon>
        <taxon>Bacteroidales</taxon>
        <taxon>Bacteroidaceae</taxon>
        <taxon>Bacteroides</taxon>
    </lineage>
</organism>
<protein>
    <submittedName>
        <fullName evidence="7">DUF3037 domain-containing protein</fullName>
    </submittedName>
</protein>
<dbReference type="EMBL" id="JMZZ02000148">
    <property type="protein sequence ID" value="KFX74455.1"/>
    <property type="molecule type" value="Genomic_DNA"/>
</dbReference>
<dbReference type="Pfam" id="PF11236">
    <property type="entry name" value="DUF3037"/>
    <property type="match status" value="1"/>
</dbReference>
<dbReference type="EMBL" id="CP036546">
    <property type="protein sequence ID" value="QCQ45964.1"/>
    <property type="molecule type" value="Genomic_DNA"/>
</dbReference>
<dbReference type="Proteomes" id="UP000028294">
    <property type="component" value="Chromosome"/>
</dbReference>
<reference evidence="8 9" key="4">
    <citation type="submission" date="2019-03" db="EMBL/GenBank/DDBJ databases">
        <title>Complete genome assembly of MDR B. fragilis.</title>
        <authorList>
            <person name="Sydenham T.V."/>
            <person name="Hasman H."/>
            <person name="Justesen U.S."/>
        </authorList>
    </citation>
    <scope>NUCLEOTIDE SEQUENCE [LARGE SCALE GENOMIC DNA]</scope>
    <source>
        <strain evidence="4 8">DCMOUH0067B</strain>
        <strain evidence="5 9">DCMSKEJBY0001B</strain>
    </source>
</reference>
<dbReference type="InterPro" id="IPR021398">
    <property type="entry name" value="DUF3037"/>
</dbReference>
<reference evidence="1" key="2">
    <citation type="submission" date="2014-07" db="EMBL/GenBank/DDBJ databases">
        <title>Genetics and epidemiology of antimicrobial resistance in B. fragilis group.</title>
        <authorList>
            <person name="Sydenham T.V."/>
            <person name="Hasman H."/>
            <person name="Kemp M."/>
            <person name="Justesen U.S."/>
        </authorList>
    </citation>
    <scope>NUCLEOTIDE SEQUENCE [LARGE SCALE GENOMIC DNA]</scope>
    <source>
        <strain evidence="1">DCMOUH0018B</strain>
    </source>
</reference>
<dbReference type="Proteomes" id="UP000036847">
    <property type="component" value="Chromosome"/>
</dbReference>
<dbReference type="EMBL" id="QSDG01000020">
    <property type="protein sequence ID" value="RGY65937.1"/>
    <property type="molecule type" value="Genomic_DNA"/>
</dbReference>
<reference evidence="1" key="1">
    <citation type="book" date="2014" name="THE 24TH EUROPEAN CONGRESS OF CLINICAL MICROBIOLOGY AND INFECTIOUS DISEASES" publisher="ECCMID 2014" city="Barcelona, Spain">
        <title>Identification of resistance genes in three multidrug-resistant Bacteroides fragilis isolates by whole genome sequencing.</title>
        <editorList>
            <person name="Unknown"/>
            <person name="A."/>
        </editorList>
        <authorList>
            <person name="Sydenham T.V."/>
            <person name="Hasman H."/>
            <person name="Wang M."/>
            <person name="Soki J."/>
            <person name="Nagy E."/>
            <person name="Justesen U.S."/>
        </authorList>
    </citation>
    <scope>NUCLEOTIDE SEQUENCE</scope>
    <source>
        <strain evidence="1">DCMOUH0018B</strain>
        <strain evidence="5">DCMSKEJBY0001B</strain>
    </source>
</reference>
<evidence type="ECO:0000313" key="6">
    <source>
        <dbReference type="EMBL" id="QKH83596.1"/>
    </source>
</evidence>
<dbReference type="Proteomes" id="UP001075704">
    <property type="component" value="Unassembled WGS sequence"/>
</dbReference>
<dbReference type="EMBL" id="JAPUAC010000002">
    <property type="protein sequence ID" value="MCZ2653293.1"/>
    <property type="molecule type" value="Genomic_DNA"/>
</dbReference>
<dbReference type="EMBL" id="CP054003">
    <property type="protein sequence ID" value="QKH83596.1"/>
    <property type="molecule type" value="Genomic_DNA"/>
</dbReference>
<dbReference type="PATRIC" id="fig|817.51.peg.1697"/>
<dbReference type="OrthoDB" id="9803207at2"/>
<dbReference type="RefSeq" id="WP_005777457.1">
    <property type="nucleotide sequence ID" value="NZ_CABJEQ010000007.1"/>
</dbReference>
<evidence type="ECO:0000313" key="1">
    <source>
        <dbReference type="EMBL" id="KFX74455.1"/>
    </source>
</evidence>